<gene>
    <name evidence="3" type="ORF">METZ01_LOCUS517870</name>
</gene>
<evidence type="ECO:0008006" key="4">
    <source>
        <dbReference type="Google" id="ProtNLM"/>
    </source>
</evidence>
<dbReference type="Gene3D" id="2.40.30.170">
    <property type="match status" value="1"/>
</dbReference>
<dbReference type="EMBL" id="UINC01232168">
    <property type="protein sequence ID" value="SVE65016.1"/>
    <property type="molecule type" value="Genomic_DNA"/>
</dbReference>
<dbReference type="PANTHER" id="PTHR32347:SF23">
    <property type="entry name" value="BLL5650 PROTEIN"/>
    <property type="match status" value="1"/>
</dbReference>
<keyword evidence="2" id="KW-0175">Coiled coil</keyword>
<organism evidence="3">
    <name type="scientific">marine metagenome</name>
    <dbReference type="NCBI Taxonomy" id="408172"/>
    <lineage>
        <taxon>unclassified sequences</taxon>
        <taxon>metagenomes</taxon>
        <taxon>ecological metagenomes</taxon>
    </lineage>
</organism>
<evidence type="ECO:0000313" key="3">
    <source>
        <dbReference type="EMBL" id="SVE65016.1"/>
    </source>
</evidence>
<comment type="subcellular location">
    <subcellularLocation>
        <location evidence="1">Cell envelope</location>
    </subcellularLocation>
</comment>
<feature type="non-terminal residue" evidence="3">
    <location>
        <position position="1"/>
    </location>
</feature>
<dbReference type="InterPro" id="IPR050465">
    <property type="entry name" value="UPF0194_transport"/>
</dbReference>
<reference evidence="3" key="1">
    <citation type="submission" date="2018-05" db="EMBL/GenBank/DDBJ databases">
        <authorList>
            <person name="Lanie J.A."/>
            <person name="Ng W.-L."/>
            <person name="Kazmierczak K.M."/>
            <person name="Andrzejewski T.M."/>
            <person name="Davidsen T.M."/>
            <person name="Wayne K.J."/>
            <person name="Tettelin H."/>
            <person name="Glass J.I."/>
            <person name="Rusch D."/>
            <person name="Podicherti R."/>
            <person name="Tsui H.-C.T."/>
            <person name="Winkler M.E."/>
        </authorList>
    </citation>
    <scope>NUCLEOTIDE SEQUENCE</scope>
</reference>
<accession>A0A383F7F9</accession>
<feature type="non-terminal residue" evidence="3">
    <location>
        <position position="227"/>
    </location>
</feature>
<sequence>YIDALEGGQINEILLEEGAIVEKDEPILRLTNPRLEQIVLNREATLFEQINNMEITRLNMASQAIRNRQDLMRVGLDLQQTDRQYIKTKSLFEHGLESRSNLEISEEKYQNSKRLKTFMLETVRQDSLYRMNQLASLDNRAQSLNRQLDDVRRPLQNLIVRAPVKGQLSELNAEIGRLMGQGTRIGKVDVMDGFKMRVGVDEFYITKIVAGLKGTIEIDDDIYELKI</sequence>
<dbReference type="AlphaFoldDB" id="A0A383F7F9"/>
<proteinExistence type="predicted"/>
<evidence type="ECO:0000256" key="1">
    <source>
        <dbReference type="ARBA" id="ARBA00004196"/>
    </source>
</evidence>
<dbReference type="Gene3D" id="2.40.50.100">
    <property type="match status" value="1"/>
</dbReference>
<name>A0A383F7F9_9ZZZZ</name>
<dbReference type="Gene3D" id="1.10.287.470">
    <property type="entry name" value="Helix hairpin bin"/>
    <property type="match status" value="1"/>
</dbReference>
<protein>
    <recommendedName>
        <fullName evidence="4">RND efflux pump membrane fusion protein barrel-sandwich domain-containing protein</fullName>
    </recommendedName>
</protein>
<dbReference type="GO" id="GO:0030313">
    <property type="term" value="C:cell envelope"/>
    <property type="evidence" value="ECO:0007669"/>
    <property type="project" value="UniProtKB-SubCell"/>
</dbReference>
<evidence type="ECO:0000256" key="2">
    <source>
        <dbReference type="ARBA" id="ARBA00023054"/>
    </source>
</evidence>
<dbReference type="PANTHER" id="PTHR32347">
    <property type="entry name" value="EFFLUX SYSTEM COMPONENT YKNX-RELATED"/>
    <property type="match status" value="1"/>
</dbReference>